<dbReference type="GO" id="GO:0016020">
    <property type="term" value="C:membrane"/>
    <property type="evidence" value="ECO:0007669"/>
    <property type="project" value="TreeGrafter"/>
</dbReference>
<dbReference type="Pfam" id="PF11738">
    <property type="entry name" value="DUF3298"/>
    <property type="match status" value="1"/>
</dbReference>
<dbReference type="Proteomes" id="UP000557217">
    <property type="component" value="Unassembled WGS sequence"/>
</dbReference>
<evidence type="ECO:0000313" key="5">
    <source>
        <dbReference type="EMBL" id="MBB5148041.1"/>
    </source>
</evidence>
<dbReference type="AlphaFoldDB" id="A0A840PTF4"/>
<keyword evidence="2" id="KW-0378">Hydrolase</keyword>
<dbReference type="CDD" id="cd10954">
    <property type="entry name" value="CE4_CtAXE_like"/>
    <property type="match status" value="1"/>
</dbReference>
<proteinExistence type="predicted"/>
<dbReference type="GO" id="GO:0046872">
    <property type="term" value="F:metal ion binding"/>
    <property type="evidence" value="ECO:0007669"/>
    <property type="project" value="UniProtKB-KW"/>
</dbReference>
<keyword evidence="3" id="KW-0812">Transmembrane</keyword>
<keyword evidence="6" id="KW-1185">Reference proteome</keyword>
<evidence type="ECO:0000313" key="6">
    <source>
        <dbReference type="Proteomes" id="UP000557217"/>
    </source>
</evidence>
<dbReference type="GO" id="GO:0005975">
    <property type="term" value="P:carbohydrate metabolic process"/>
    <property type="evidence" value="ECO:0007669"/>
    <property type="project" value="InterPro"/>
</dbReference>
<dbReference type="InterPro" id="IPR002509">
    <property type="entry name" value="NODB_dom"/>
</dbReference>
<dbReference type="GO" id="GO:0016810">
    <property type="term" value="F:hydrolase activity, acting on carbon-nitrogen (but not peptide) bonds"/>
    <property type="evidence" value="ECO:0007669"/>
    <property type="project" value="InterPro"/>
</dbReference>
<dbReference type="Gene3D" id="3.90.640.20">
    <property type="entry name" value="Heat-shock cognate protein, ATPase"/>
    <property type="match status" value="1"/>
</dbReference>
<dbReference type="InterPro" id="IPR011330">
    <property type="entry name" value="Glyco_hydro/deAcase_b/a-brl"/>
</dbReference>
<keyword evidence="3" id="KW-1133">Transmembrane helix</keyword>
<keyword evidence="3" id="KW-0472">Membrane</keyword>
<dbReference type="SUPFAM" id="SSF88713">
    <property type="entry name" value="Glycoside hydrolase/deacetylase"/>
    <property type="match status" value="1"/>
</dbReference>
<evidence type="ECO:0000256" key="1">
    <source>
        <dbReference type="ARBA" id="ARBA00022723"/>
    </source>
</evidence>
<organism evidence="5 6">
    <name type="scientific">Ureibacillus thermosphaericus</name>
    <dbReference type="NCBI Taxonomy" id="51173"/>
    <lineage>
        <taxon>Bacteria</taxon>
        <taxon>Bacillati</taxon>
        <taxon>Bacillota</taxon>
        <taxon>Bacilli</taxon>
        <taxon>Bacillales</taxon>
        <taxon>Caryophanaceae</taxon>
        <taxon>Ureibacillus</taxon>
    </lineage>
</organism>
<gene>
    <name evidence="5" type="ORF">HNR36_000423</name>
</gene>
<dbReference type="InterPro" id="IPR021729">
    <property type="entry name" value="DUF3298"/>
</dbReference>
<comment type="caution">
    <text evidence="5">The sequence shown here is derived from an EMBL/GenBank/DDBJ whole genome shotgun (WGS) entry which is preliminary data.</text>
</comment>
<reference evidence="5 6" key="1">
    <citation type="submission" date="2020-08" db="EMBL/GenBank/DDBJ databases">
        <title>Genomic Encyclopedia of Type Strains, Phase IV (KMG-IV): sequencing the most valuable type-strain genomes for metagenomic binning, comparative biology and taxonomic classification.</title>
        <authorList>
            <person name="Goeker M."/>
        </authorList>
    </citation>
    <scope>NUCLEOTIDE SEQUENCE [LARGE SCALE GENOMIC DNA]</scope>
    <source>
        <strain evidence="5 6">DSM 10633</strain>
    </source>
</reference>
<evidence type="ECO:0000259" key="4">
    <source>
        <dbReference type="PROSITE" id="PS51677"/>
    </source>
</evidence>
<dbReference type="RefSeq" id="WP_210730730.1">
    <property type="nucleotide sequence ID" value="NZ_JAAXPW010000002.1"/>
</dbReference>
<feature type="domain" description="NodB homology" evidence="4">
    <location>
        <begin position="283"/>
        <end position="457"/>
    </location>
</feature>
<evidence type="ECO:0000256" key="3">
    <source>
        <dbReference type="SAM" id="Phobius"/>
    </source>
</evidence>
<dbReference type="InterPro" id="IPR050248">
    <property type="entry name" value="Polysacc_deacetylase_ArnD"/>
</dbReference>
<accession>A0A840PTF4</accession>
<keyword evidence="1" id="KW-0479">Metal-binding</keyword>
<feature type="transmembrane region" description="Helical" evidence="3">
    <location>
        <begin position="12"/>
        <end position="33"/>
    </location>
</feature>
<dbReference type="PANTHER" id="PTHR10587">
    <property type="entry name" value="GLYCOSYL TRANSFERASE-RELATED"/>
    <property type="match status" value="1"/>
</dbReference>
<name>A0A840PTF4_URETH</name>
<dbReference type="Gene3D" id="3.20.20.370">
    <property type="entry name" value="Glycoside hydrolase/deacetylase"/>
    <property type="match status" value="1"/>
</dbReference>
<protein>
    <submittedName>
        <fullName evidence="5">Peptidoglycan/xylan/chitin deacetylase (PgdA/CDA1 family)</fullName>
    </submittedName>
</protein>
<dbReference type="EMBL" id="JACHGZ010000002">
    <property type="protein sequence ID" value="MBB5148041.1"/>
    <property type="molecule type" value="Genomic_DNA"/>
</dbReference>
<dbReference type="PROSITE" id="PS51677">
    <property type="entry name" value="NODB"/>
    <property type="match status" value="1"/>
</dbReference>
<sequence length="466" mass="53251">MRQRKSKRRAWIDLILIGSIIALTTIIVITISITGQFKFQKPTVSATTKYPEIPSLIDETDSKFPEIRIVSESSMNSLIPYSIDYPKTPFDLVNEQITKYIKDSKRDYITSLNEKNHVNKVKTIGDLDISTEIHLFNNQFYSIVLKKRLSLNRVSYKETYKTIVFNKETGELIDSSTLLNKDIGHLGLLAEFIQAELKEYYGKEIIDEKLVQTTVPNWNNFNRFAITSESVIFYFNQGELAEEHAGPATINIPIYYLNPILASAFQSEVKSNVTIVTPKTDRKKVALTFDDGPHPQVTMQILNTLEKYGAKATFFMLGKQVENHKDIVHEVLNRGHEIGNHTYNHPVLTKQSTSQVSWQVDYTSQVIYDVIGEYPTLFRPPYGATNSYVESLIDVPVILWTIDTYDWKYRDSNKLLPIIKANLHDGAIILMHDIHQSTADGLESVLAYLQQEGYECVTVSEILNIH</sequence>
<evidence type="ECO:0000256" key="2">
    <source>
        <dbReference type="ARBA" id="ARBA00022801"/>
    </source>
</evidence>
<dbReference type="Pfam" id="PF01522">
    <property type="entry name" value="Polysacc_deac_1"/>
    <property type="match status" value="1"/>
</dbReference>
<dbReference type="PANTHER" id="PTHR10587:SF133">
    <property type="entry name" value="CHITIN DEACETYLASE 1-RELATED"/>
    <property type="match status" value="1"/>
</dbReference>
<dbReference type="InterPro" id="IPR037126">
    <property type="entry name" value="PdaC/RsiV-like_sf"/>
</dbReference>